<dbReference type="SUPFAM" id="SSF51658">
    <property type="entry name" value="Xylose isomerase-like"/>
    <property type="match status" value="1"/>
</dbReference>
<dbReference type="RefSeq" id="WP_344912119.1">
    <property type="nucleotide sequence ID" value="NZ_BAAAYO010000010.1"/>
</dbReference>
<accession>A0ABV5VTH7</accession>
<dbReference type="EMBL" id="JBHMAG010000007">
    <property type="protein sequence ID" value="MFB9751522.1"/>
    <property type="molecule type" value="Genomic_DNA"/>
</dbReference>
<dbReference type="Pfam" id="PF01261">
    <property type="entry name" value="AP_endonuc_2"/>
    <property type="match status" value="1"/>
</dbReference>
<reference evidence="2 3" key="1">
    <citation type="submission" date="2024-09" db="EMBL/GenBank/DDBJ databases">
        <authorList>
            <person name="Sun Q."/>
            <person name="Mori K."/>
        </authorList>
    </citation>
    <scope>NUCLEOTIDE SEQUENCE [LARGE SCALE GENOMIC DNA]</scope>
    <source>
        <strain evidence="2 3">JCM 12520</strain>
    </source>
</reference>
<dbReference type="PANTHER" id="PTHR12110">
    <property type="entry name" value="HYDROXYPYRUVATE ISOMERASE"/>
    <property type="match status" value="1"/>
</dbReference>
<dbReference type="InterPro" id="IPR036237">
    <property type="entry name" value="Xyl_isomerase-like_sf"/>
</dbReference>
<dbReference type="InterPro" id="IPR013022">
    <property type="entry name" value="Xyl_isomerase-like_TIM-brl"/>
</dbReference>
<gene>
    <name evidence="2" type="ORF">ACFFNY_08065</name>
</gene>
<evidence type="ECO:0000313" key="3">
    <source>
        <dbReference type="Proteomes" id="UP001589619"/>
    </source>
</evidence>
<keyword evidence="3" id="KW-1185">Reference proteome</keyword>
<dbReference type="Gene3D" id="3.20.20.150">
    <property type="entry name" value="Divalent-metal-dependent TIM barrel enzymes"/>
    <property type="match status" value="1"/>
</dbReference>
<dbReference type="Proteomes" id="UP001589619">
    <property type="component" value="Unassembled WGS sequence"/>
</dbReference>
<evidence type="ECO:0000259" key="1">
    <source>
        <dbReference type="Pfam" id="PF01261"/>
    </source>
</evidence>
<evidence type="ECO:0000313" key="2">
    <source>
        <dbReference type="EMBL" id="MFB9751522.1"/>
    </source>
</evidence>
<protein>
    <submittedName>
        <fullName evidence="2">Sugar phosphate isomerase/epimerase family protein</fullName>
    </submittedName>
</protein>
<name>A0ABV5VTH7_9BACL</name>
<dbReference type="GO" id="GO:0016853">
    <property type="term" value="F:isomerase activity"/>
    <property type="evidence" value="ECO:0007669"/>
    <property type="project" value="UniProtKB-KW"/>
</dbReference>
<sequence>MKIAVFSVTLIDYSIHEAMRIAKQIGFDGIEIAGREPHLSSTTSAPRIKEISSVADGLGLEIPAIGAYVGGFSTASDQECQQAYSDFERILEASGVLGSDMIRVSAGGPTAFLAQDYHYAKSAHWLKKCAEAANAQGKKIVLEIHNNSLVETVESGLRLVGMVGADNIGLIHDAGNMYITDTDYGRESVIQLGNKMFHVHVKDEKRIAEAGAPGTFSNLTKHGTEKFMQCLLGEGAADHQPLFDALKETGYSGWLSLECFAPLPAYERLEHDFNKVKQMLGRARVQSTFETAK</sequence>
<comment type="caution">
    <text evidence="2">The sequence shown here is derived from an EMBL/GenBank/DDBJ whole genome shotgun (WGS) entry which is preliminary data.</text>
</comment>
<keyword evidence="2" id="KW-0413">Isomerase</keyword>
<proteinExistence type="predicted"/>
<organism evidence="2 3">
    <name type="scientific">Paenibacillus hodogayensis</name>
    <dbReference type="NCBI Taxonomy" id="279208"/>
    <lineage>
        <taxon>Bacteria</taxon>
        <taxon>Bacillati</taxon>
        <taxon>Bacillota</taxon>
        <taxon>Bacilli</taxon>
        <taxon>Bacillales</taxon>
        <taxon>Paenibacillaceae</taxon>
        <taxon>Paenibacillus</taxon>
    </lineage>
</organism>
<feature type="domain" description="Xylose isomerase-like TIM barrel" evidence="1">
    <location>
        <begin position="20"/>
        <end position="263"/>
    </location>
</feature>
<dbReference type="PANTHER" id="PTHR12110:SF41">
    <property type="entry name" value="INOSOSE DEHYDRATASE"/>
    <property type="match status" value="1"/>
</dbReference>
<dbReference type="InterPro" id="IPR050312">
    <property type="entry name" value="IolE/XylAMocC-like"/>
</dbReference>